<feature type="transmembrane region" description="Helical" evidence="7">
    <location>
        <begin position="20"/>
        <end position="42"/>
    </location>
</feature>
<dbReference type="GO" id="GO:0005886">
    <property type="term" value="C:plasma membrane"/>
    <property type="evidence" value="ECO:0007669"/>
    <property type="project" value="UniProtKB-SubCell"/>
</dbReference>
<dbReference type="RefSeq" id="WP_107990993.1">
    <property type="nucleotide sequence ID" value="NZ_QAYG01000007.1"/>
</dbReference>
<evidence type="ECO:0000313" key="8">
    <source>
        <dbReference type="EMBL" id="PTW59478.1"/>
    </source>
</evidence>
<comment type="similarity">
    <text evidence="2">Belongs to the DoxX family.</text>
</comment>
<evidence type="ECO:0000256" key="7">
    <source>
        <dbReference type="SAM" id="Phobius"/>
    </source>
</evidence>
<dbReference type="PANTHER" id="PTHR33452">
    <property type="entry name" value="OXIDOREDUCTASE CATD-RELATED"/>
    <property type="match status" value="1"/>
</dbReference>
<evidence type="ECO:0000313" key="9">
    <source>
        <dbReference type="Proteomes" id="UP000244081"/>
    </source>
</evidence>
<keyword evidence="4 7" id="KW-0812">Transmembrane</keyword>
<feature type="transmembrane region" description="Helical" evidence="7">
    <location>
        <begin position="49"/>
        <end position="67"/>
    </location>
</feature>
<evidence type="ECO:0000256" key="4">
    <source>
        <dbReference type="ARBA" id="ARBA00022692"/>
    </source>
</evidence>
<name>A0A2T5V6U8_9HYPH</name>
<evidence type="ECO:0000256" key="6">
    <source>
        <dbReference type="ARBA" id="ARBA00023136"/>
    </source>
</evidence>
<feature type="transmembrane region" description="Helical" evidence="7">
    <location>
        <begin position="157"/>
        <end position="180"/>
    </location>
</feature>
<evidence type="ECO:0000256" key="2">
    <source>
        <dbReference type="ARBA" id="ARBA00006679"/>
    </source>
</evidence>
<feature type="transmembrane region" description="Helical" evidence="7">
    <location>
        <begin position="87"/>
        <end position="109"/>
    </location>
</feature>
<dbReference type="EMBL" id="QAYG01000007">
    <property type="protein sequence ID" value="PTW59478.1"/>
    <property type="molecule type" value="Genomic_DNA"/>
</dbReference>
<gene>
    <name evidence="8" type="ORF">C8N35_107192</name>
</gene>
<sequence length="191" mass="21323">MTFAIFRLHVLFFARLQALLGSWLPGLAARAIFASVLLVYFLKSAMTKLGPGIEGLIHPAAGAYAQILPNMMEQVSYDPSRIDFFPYGLMVVAGMWAEFLLPILIILGLFTRLASLGMIVFIAVMTYVDITGHHVSATTIGGFFDRAPGAAIADQRLLWIFPLLYLMIYGAGSFALDRVLARRYWERMQPW</sequence>
<feature type="transmembrane region" description="Helical" evidence="7">
    <location>
        <begin position="116"/>
        <end position="137"/>
    </location>
</feature>
<evidence type="ECO:0000256" key="1">
    <source>
        <dbReference type="ARBA" id="ARBA00004651"/>
    </source>
</evidence>
<evidence type="ECO:0000256" key="5">
    <source>
        <dbReference type="ARBA" id="ARBA00022989"/>
    </source>
</evidence>
<keyword evidence="3" id="KW-1003">Cell membrane</keyword>
<comment type="caution">
    <text evidence="8">The sequence shown here is derived from an EMBL/GenBank/DDBJ whole genome shotgun (WGS) entry which is preliminary data.</text>
</comment>
<dbReference type="InterPro" id="IPR032808">
    <property type="entry name" value="DoxX"/>
</dbReference>
<dbReference type="Proteomes" id="UP000244081">
    <property type="component" value="Unassembled WGS sequence"/>
</dbReference>
<dbReference type="AlphaFoldDB" id="A0A2T5V6U8"/>
<reference evidence="8 9" key="1">
    <citation type="submission" date="2018-04" db="EMBL/GenBank/DDBJ databases">
        <title>Genomic Encyclopedia of Archaeal and Bacterial Type Strains, Phase II (KMG-II): from individual species to whole genera.</title>
        <authorList>
            <person name="Goeker M."/>
        </authorList>
    </citation>
    <scope>NUCLEOTIDE SEQUENCE [LARGE SCALE GENOMIC DNA]</scope>
    <source>
        <strain evidence="8 9">DSM 23382</strain>
    </source>
</reference>
<comment type="subcellular location">
    <subcellularLocation>
        <location evidence="1">Cell membrane</location>
        <topology evidence="1">Multi-pass membrane protein</topology>
    </subcellularLocation>
</comment>
<accession>A0A2T5V6U8</accession>
<proteinExistence type="inferred from homology"/>
<dbReference type="PANTHER" id="PTHR33452:SF1">
    <property type="entry name" value="INNER MEMBRANE PROTEIN YPHA-RELATED"/>
    <property type="match status" value="1"/>
</dbReference>
<keyword evidence="9" id="KW-1185">Reference proteome</keyword>
<keyword evidence="5 7" id="KW-1133">Transmembrane helix</keyword>
<dbReference type="InterPro" id="IPR051907">
    <property type="entry name" value="DoxX-like_oxidoreductase"/>
</dbReference>
<keyword evidence="6 7" id="KW-0472">Membrane</keyword>
<protein>
    <submittedName>
        <fullName evidence="8">Putative oxidoreductase</fullName>
    </submittedName>
</protein>
<dbReference type="OrthoDB" id="121744at2"/>
<organism evidence="8 9">
    <name type="scientific">Breoghania corrubedonensis</name>
    <dbReference type="NCBI Taxonomy" id="665038"/>
    <lineage>
        <taxon>Bacteria</taxon>
        <taxon>Pseudomonadati</taxon>
        <taxon>Pseudomonadota</taxon>
        <taxon>Alphaproteobacteria</taxon>
        <taxon>Hyphomicrobiales</taxon>
        <taxon>Stappiaceae</taxon>
        <taxon>Breoghania</taxon>
    </lineage>
</organism>
<evidence type="ECO:0000256" key="3">
    <source>
        <dbReference type="ARBA" id="ARBA00022475"/>
    </source>
</evidence>
<dbReference type="Pfam" id="PF07681">
    <property type="entry name" value="DoxX"/>
    <property type="match status" value="1"/>
</dbReference>